<dbReference type="InterPro" id="IPR051021">
    <property type="entry name" value="Mito_Ser/Thr_phosphatase"/>
</dbReference>
<keyword evidence="1" id="KW-0378">Hydrolase</keyword>
<evidence type="ECO:0000313" key="2">
    <source>
        <dbReference type="EMBL" id="MBL3655296.1"/>
    </source>
</evidence>
<comment type="caution">
    <text evidence="2">The sequence shown here is derived from an EMBL/GenBank/DDBJ whole genome shotgun (WGS) entry which is preliminary data.</text>
</comment>
<proteinExistence type="predicted"/>
<dbReference type="InterPro" id="IPR029033">
    <property type="entry name" value="His_PPase_superfam"/>
</dbReference>
<name>A0A937F2V1_9BACT</name>
<dbReference type="AlphaFoldDB" id="A0A937F2V1"/>
<dbReference type="CDD" id="cd07067">
    <property type="entry name" value="HP_PGM_like"/>
    <property type="match status" value="1"/>
</dbReference>
<dbReference type="Gene3D" id="3.40.50.1240">
    <property type="entry name" value="Phosphoglycerate mutase-like"/>
    <property type="match status" value="1"/>
</dbReference>
<keyword evidence="3" id="KW-1185">Reference proteome</keyword>
<dbReference type="Pfam" id="PF00300">
    <property type="entry name" value="His_Phos_1"/>
    <property type="match status" value="1"/>
</dbReference>
<reference evidence="2" key="1">
    <citation type="submission" date="2021-01" db="EMBL/GenBank/DDBJ databases">
        <title>Fulvivirga kasyanovii gen. nov., sp nov., a novel member of the phylum Bacteroidetes isolated from seawater in a mussel farm.</title>
        <authorList>
            <person name="Zhao L.-H."/>
            <person name="Wang Z.-J."/>
        </authorList>
    </citation>
    <scope>NUCLEOTIDE SEQUENCE</scope>
    <source>
        <strain evidence="2">2943</strain>
    </source>
</reference>
<dbReference type="EMBL" id="JAESIY010000002">
    <property type="protein sequence ID" value="MBL3655296.1"/>
    <property type="molecule type" value="Genomic_DNA"/>
</dbReference>
<organism evidence="2 3">
    <name type="scientific">Fulvivirga sediminis</name>
    <dbReference type="NCBI Taxonomy" id="2803949"/>
    <lineage>
        <taxon>Bacteria</taxon>
        <taxon>Pseudomonadati</taxon>
        <taxon>Bacteroidota</taxon>
        <taxon>Cytophagia</taxon>
        <taxon>Cytophagales</taxon>
        <taxon>Fulvivirgaceae</taxon>
        <taxon>Fulvivirga</taxon>
    </lineage>
</organism>
<protein>
    <submittedName>
        <fullName evidence="2">Histidine phosphatase family protein</fullName>
    </submittedName>
</protein>
<dbReference type="InterPro" id="IPR013078">
    <property type="entry name" value="His_Pase_superF_clade-1"/>
</dbReference>
<dbReference type="PANTHER" id="PTHR20935">
    <property type="entry name" value="PHOSPHOGLYCERATE MUTASE-RELATED"/>
    <property type="match status" value="1"/>
</dbReference>
<evidence type="ECO:0000313" key="3">
    <source>
        <dbReference type="Proteomes" id="UP000659388"/>
    </source>
</evidence>
<evidence type="ECO:0000256" key="1">
    <source>
        <dbReference type="ARBA" id="ARBA00022801"/>
    </source>
</evidence>
<dbReference type="Proteomes" id="UP000659388">
    <property type="component" value="Unassembled WGS sequence"/>
</dbReference>
<accession>A0A937F2V1</accession>
<dbReference type="RefSeq" id="WP_202242887.1">
    <property type="nucleotide sequence ID" value="NZ_JAESIY010000002.1"/>
</dbReference>
<dbReference type="SUPFAM" id="SSF53254">
    <property type="entry name" value="Phosphoglycerate mutase-like"/>
    <property type="match status" value="1"/>
</dbReference>
<gene>
    <name evidence="2" type="ORF">JL102_04085</name>
</gene>
<sequence length="166" mass="18909">MSKTLFLIRHAKALDRQNNQPDSERELDSVGLQNATRMGMNLEHQNVRPDIIISSPALRAHATASLIAEQIKYDTSKIHHNPEIYEASTRTLLQVINQFKNEWSNVILTGHNPSISYLAEYITKEEIGNMTTCGVVRIEFDFDDWSLVSEGTGELISYQYPDLLNF</sequence>
<dbReference type="GO" id="GO:0016787">
    <property type="term" value="F:hydrolase activity"/>
    <property type="evidence" value="ECO:0007669"/>
    <property type="project" value="UniProtKB-KW"/>
</dbReference>